<sequence>MILDVATLPSYKEPTAPTSPNPLPERRSSSSTTSAPPPYESTGLEPPQLVGDEKRPRGFEISYQEPIAAQPEMKRVYAEQPSAFSRVPTVHTLDLPPFDPLAVVIEGSGRSLDKGFSLNVPPSTRDIHPFALRDIQDADWARFMQALRDGTAISNCTKHKTLLVPLALGLGPGAFFISRAVKAKIRRNKLSYAINLINTWNQNFFNPRRVEVVLMRGSRPLTATVETEKLLAPSSHHSDRLSWVSMSSHYDSASSSSDTEGSIGCCSQSRIPMRLMVFSI</sequence>
<feature type="region of interest" description="Disordered" evidence="1">
    <location>
        <begin position="1"/>
        <end position="54"/>
    </location>
</feature>
<proteinExistence type="predicted"/>
<evidence type="ECO:0000256" key="1">
    <source>
        <dbReference type="SAM" id="MobiDB-lite"/>
    </source>
</evidence>
<dbReference type="Pfam" id="PF15496">
    <property type="entry name" value="DUF4646"/>
    <property type="match status" value="1"/>
</dbReference>
<evidence type="ECO:0000313" key="2">
    <source>
        <dbReference type="EMBL" id="KAF5351242.1"/>
    </source>
</evidence>
<name>A0A8H5D068_9AGAR</name>
<dbReference type="Proteomes" id="UP000559027">
    <property type="component" value="Unassembled WGS sequence"/>
</dbReference>
<dbReference type="InterPro" id="IPR028018">
    <property type="entry name" value="DUF4646"/>
</dbReference>
<keyword evidence="3" id="KW-1185">Reference proteome</keyword>
<gene>
    <name evidence="2" type="ORF">D9756_008441</name>
</gene>
<organism evidence="2 3">
    <name type="scientific">Leucocoprinus leucothites</name>
    <dbReference type="NCBI Taxonomy" id="201217"/>
    <lineage>
        <taxon>Eukaryota</taxon>
        <taxon>Fungi</taxon>
        <taxon>Dikarya</taxon>
        <taxon>Basidiomycota</taxon>
        <taxon>Agaricomycotina</taxon>
        <taxon>Agaricomycetes</taxon>
        <taxon>Agaricomycetidae</taxon>
        <taxon>Agaricales</taxon>
        <taxon>Agaricineae</taxon>
        <taxon>Agaricaceae</taxon>
        <taxon>Leucocoprinus</taxon>
    </lineage>
</organism>
<protein>
    <submittedName>
        <fullName evidence="2">Uncharacterized protein</fullName>
    </submittedName>
</protein>
<reference evidence="2 3" key="1">
    <citation type="journal article" date="2020" name="ISME J.">
        <title>Uncovering the hidden diversity of litter-decomposition mechanisms in mushroom-forming fungi.</title>
        <authorList>
            <person name="Floudas D."/>
            <person name="Bentzer J."/>
            <person name="Ahren D."/>
            <person name="Johansson T."/>
            <person name="Persson P."/>
            <person name="Tunlid A."/>
        </authorList>
    </citation>
    <scope>NUCLEOTIDE SEQUENCE [LARGE SCALE GENOMIC DNA]</scope>
    <source>
        <strain evidence="2 3">CBS 146.42</strain>
    </source>
</reference>
<comment type="caution">
    <text evidence="2">The sequence shown here is derived from an EMBL/GenBank/DDBJ whole genome shotgun (WGS) entry which is preliminary data.</text>
</comment>
<dbReference type="EMBL" id="JAACJO010000013">
    <property type="protein sequence ID" value="KAF5351242.1"/>
    <property type="molecule type" value="Genomic_DNA"/>
</dbReference>
<dbReference type="AlphaFoldDB" id="A0A8H5D068"/>
<accession>A0A8H5D068</accession>
<evidence type="ECO:0000313" key="3">
    <source>
        <dbReference type="Proteomes" id="UP000559027"/>
    </source>
</evidence>
<dbReference type="OrthoDB" id="5314275at2759"/>